<name>A0A251SRZ7_HELAN</name>
<reference evidence="3" key="1">
    <citation type="journal article" date="2017" name="Nature">
        <title>The sunflower genome provides insights into oil metabolism, flowering and Asterid evolution.</title>
        <authorList>
            <person name="Badouin H."/>
            <person name="Gouzy J."/>
            <person name="Grassa C.J."/>
            <person name="Murat F."/>
            <person name="Staton S.E."/>
            <person name="Cottret L."/>
            <person name="Lelandais-Briere C."/>
            <person name="Owens G.L."/>
            <person name="Carrere S."/>
            <person name="Mayjonade B."/>
            <person name="Legrand L."/>
            <person name="Gill N."/>
            <person name="Kane N.C."/>
            <person name="Bowers J.E."/>
            <person name="Hubner S."/>
            <person name="Bellec A."/>
            <person name="Berard A."/>
            <person name="Berges H."/>
            <person name="Blanchet N."/>
            <person name="Boniface M.C."/>
            <person name="Brunel D."/>
            <person name="Catrice O."/>
            <person name="Chaidir N."/>
            <person name="Claudel C."/>
            <person name="Donnadieu C."/>
            <person name="Faraut T."/>
            <person name="Fievet G."/>
            <person name="Helmstetter N."/>
            <person name="King M."/>
            <person name="Knapp S.J."/>
            <person name="Lai Z."/>
            <person name="Le Paslier M.C."/>
            <person name="Lippi Y."/>
            <person name="Lorenzon L."/>
            <person name="Mandel J.R."/>
            <person name="Marage G."/>
            <person name="Marchand G."/>
            <person name="Marquand E."/>
            <person name="Bret-Mestries E."/>
            <person name="Morien E."/>
            <person name="Nambeesan S."/>
            <person name="Nguyen T."/>
            <person name="Pegot-Espagnet P."/>
            <person name="Pouilly N."/>
            <person name="Raftis F."/>
            <person name="Sallet E."/>
            <person name="Schiex T."/>
            <person name="Thomas J."/>
            <person name="Vandecasteele C."/>
            <person name="Vares D."/>
            <person name="Vear F."/>
            <person name="Vautrin S."/>
            <person name="Crespi M."/>
            <person name="Mangin B."/>
            <person name="Burke J.M."/>
            <person name="Salse J."/>
            <person name="Munos S."/>
            <person name="Vincourt P."/>
            <person name="Rieseberg L.H."/>
            <person name="Langlade N.B."/>
        </authorList>
    </citation>
    <scope>NUCLEOTIDE SEQUENCE [LARGE SCALE GENOMIC DNA]</scope>
    <source>
        <strain evidence="3">cv. SF193</strain>
    </source>
</reference>
<protein>
    <submittedName>
        <fullName evidence="2">Uncharacterized protein</fullName>
    </submittedName>
</protein>
<dbReference type="EMBL" id="CM007902">
    <property type="protein sequence ID" value="OTG01608.1"/>
    <property type="molecule type" value="Genomic_DNA"/>
</dbReference>
<dbReference type="InParanoid" id="A0A251SRZ7"/>
<accession>A0A251SRZ7</accession>
<sequence>MSLNLLKLSIFDEFFLNLHKIRLFYGIDRLLLCLLLFDCKLLRYLLWSCLTSSIFIRLKVRCLPPPQTFFPSFATASRAQKNMTPTKATGETSSTLDPHLADDDN</sequence>
<evidence type="ECO:0000313" key="2">
    <source>
        <dbReference type="EMBL" id="OTG01608.1"/>
    </source>
</evidence>
<dbReference type="Proteomes" id="UP000215914">
    <property type="component" value="Chromosome 13"/>
</dbReference>
<gene>
    <name evidence="2" type="ORF">HannXRQ_Chr13g0403891</name>
</gene>
<feature type="compositionally biased region" description="Polar residues" evidence="1">
    <location>
        <begin position="81"/>
        <end position="96"/>
    </location>
</feature>
<evidence type="ECO:0000256" key="1">
    <source>
        <dbReference type="SAM" id="MobiDB-lite"/>
    </source>
</evidence>
<proteinExistence type="predicted"/>
<feature type="region of interest" description="Disordered" evidence="1">
    <location>
        <begin position="81"/>
        <end position="105"/>
    </location>
</feature>
<evidence type="ECO:0000313" key="3">
    <source>
        <dbReference type="Proteomes" id="UP000215914"/>
    </source>
</evidence>
<organism evidence="2 3">
    <name type="scientific">Helianthus annuus</name>
    <name type="common">Common sunflower</name>
    <dbReference type="NCBI Taxonomy" id="4232"/>
    <lineage>
        <taxon>Eukaryota</taxon>
        <taxon>Viridiplantae</taxon>
        <taxon>Streptophyta</taxon>
        <taxon>Embryophyta</taxon>
        <taxon>Tracheophyta</taxon>
        <taxon>Spermatophyta</taxon>
        <taxon>Magnoliopsida</taxon>
        <taxon>eudicotyledons</taxon>
        <taxon>Gunneridae</taxon>
        <taxon>Pentapetalae</taxon>
        <taxon>asterids</taxon>
        <taxon>campanulids</taxon>
        <taxon>Asterales</taxon>
        <taxon>Asteraceae</taxon>
        <taxon>Asteroideae</taxon>
        <taxon>Heliantheae alliance</taxon>
        <taxon>Heliantheae</taxon>
        <taxon>Helianthus</taxon>
    </lineage>
</organism>
<dbReference type="AlphaFoldDB" id="A0A251SRZ7"/>
<keyword evidence="3" id="KW-1185">Reference proteome</keyword>